<protein>
    <recommendedName>
        <fullName evidence="5">Rhomboid family intramembrane serine protease</fullName>
    </recommendedName>
</protein>
<evidence type="ECO:0000256" key="2">
    <source>
        <dbReference type="SAM" id="Phobius"/>
    </source>
</evidence>
<keyword evidence="4" id="KW-1185">Reference proteome</keyword>
<proteinExistence type="predicted"/>
<dbReference type="RefSeq" id="WP_345677934.1">
    <property type="nucleotide sequence ID" value="NZ_BAABHS010000018.1"/>
</dbReference>
<keyword evidence="2" id="KW-0472">Membrane</keyword>
<accession>A0ABP9HRI4</accession>
<evidence type="ECO:0008006" key="5">
    <source>
        <dbReference type="Google" id="ProtNLM"/>
    </source>
</evidence>
<feature type="transmembrane region" description="Helical" evidence="2">
    <location>
        <begin position="111"/>
        <end position="131"/>
    </location>
</feature>
<evidence type="ECO:0000313" key="4">
    <source>
        <dbReference type="Proteomes" id="UP001500466"/>
    </source>
</evidence>
<evidence type="ECO:0000256" key="1">
    <source>
        <dbReference type="SAM" id="MobiDB-lite"/>
    </source>
</evidence>
<organism evidence="3 4">
    <name type="scientific">Yinghuangia aomiensis</name>
    <dbReference type="NCBI Taxonomy" id="676205"/>
    <lineage>
        <taxon>Bacteria</taxon>
        <taxon>Bacillati</taxon>
        <taxon>Actinomycetota</taxon>
        <taxon>Actinomycetes</taxon>
        <taxon>Kitasatosporales</taxon>
        <taxon>Streptomycetaceae</taxon>
        <taxon>Yinghuangia</taxon>
    </lineage>
</organism>
<feature type="region of interest" description="Disordered" evidence="1">
    <location>
        <begin position="1"/>
        <end position="22"/>
    </location>
</feature>
<name>A0ABP9HRI4_9ACTN</name>
<feature type="transmembrane region" description="Helical" evidence="2">
    <location>
        <begin position="169"/>
        <end position="190"/>
    </location>
</feature>
<evidence type="ECO:0000313" key="3">
    <source>
        <dbReference type="EMBL" id="GAA4976966.1"/>
    </source>
</evidence>
<dbReference type="EMBL" id="BAABHS010000018">
    <property type="protein sequence ID" value="GAA4976966.1"/>
    <property type="molecule type" value="Genomic_DNA"/>
</dbReference>
<dbReference type="Proteomes" id="UP001500466">
    <property type="component" value="Unassembled WGS sequence"/>
</dbReference>
<sequence>MPVAPAPVLDRRSPPFRRGPVRGSAARLGGELRDEWLRLTASPLAQLRRRGLRAVPLAVGATLLVAFFHLVQHVPWGAAVTHDLGGVRADQPVWLALLRTPVSLFVPAPDLPVWGALAQVLIVFGLGELTFGIRRTLFVAYLATLAGTLAARGMVALGPDRILGIEPRLAHVFDTGPSAAVVGLVVAIAWADRAWTLMAVVWGLMIAEVAWKPNLAGREHLIGMAVVLGYAVASEAWRRGREVRAIVEWTDRRGVEVKAAR</sequence>
<gene>
    <name evidence="3" type="ORF">GCM10023205_50350</name>
</gene>
<keyword evidence="2" id="KW-1133">Transmembrane helix</keyword>
<feature type="transmembrane region" description="Helical" evidence="2">
    <location>
        <begin position="54"/>
        <end position="71"/>
    </location>
</feature>
<comment type="caution">
    <text evidence="3">The sequence shown here is derived from an EMBL/GenBank/DDBJ whole genome shotgun (WGS) entry which is preliminary data.</text>
</comment>
<keyword evidence="2" id="KW-0812">Transmembrane</keyword>
<feature type="transmembrane region" description="Helical" evidence="2">
    <location>
        <begin position="138"/>
        <end position="157"/>
    </location>
</feature>
<reference evidence="4" key="1">
    <citation type="journal article" date="2019" name="Int. J. Syst. Evol. Microbiol.">
        <title>The Global Catalogue of Microorganisms (GCM) 10K type strain sequencing project: providing services to taxonomists for standard genome sequencing and annotation.</title>
        <authorList>
            <consortium name="The Broad Institute Genomics Platform"/>
            <consortium name="The Broad Institute Genome Sequencing Center for Infectious Disease"/>
            <person name="Wu L."/>
            <person name="Ma J."/>
        </authorList>
    </citation>
    <scope>NUCLEOTIDE SEQUENCE [LARGE SCALE GENOMIC DNA]</scope>
    <source>
        <strain evidence="4">JCM 17986</strain>
    </source>
</reference>